<dbReference type="Proteomes" id="UP000615455">
    <property type="component" value="Unassembled WGS sequence"/>
</dbReference>
<keyword evidence="2" id="KW-1185">Reference proteome</keyword>
<reference evidence="2" key="1">
    <citation type="journal article" date="2019" name="Int. J. Syst. Evol. Microbiol.">
        <title>The Global Catalogue of Microorganisms (GCM) 10K type strain sequencing project: providing services to taxonomists for standard genome sequencing and annotation.</title>
        <authorList>
            <consortium name="The Broad Institute Genomics Platform"/>
            <consortium name="The Broad Institute Genome Sequencing Center for Infectious Disease"/>
            <person name="Wu L."/>
            <person name="Ma J."/>
        </authorList>
    </citation>
    <scope>NUCLEOTIDE SEQUENCE [LARGE SCALE GENOMIC DNA]</scope>
    <source>
        <strain evidence="2">CGMCC 1.15043</strain>
    </source>
</reference>
<proteinExistence type="predicted"/>
<accession>A0ABQ2BV45</accession>
<dbReference type="EMBL" id="BMHE01000006">
    <property type="protein sequence ID" value="GGI46493.1"/>
    <property type="molecule type" value="Genomic_DNA"/>
</dbReference>
<evidence type="ECO:0000313" key="2">
    <source>
        <dbReference type="Proteomes" id="UP000615455"/>
    </source>
</evidence>
<name>A0ABQ2BV45_9BACL</name>
<organism evidence="1 2">
    <name type="scientific">Paenibacillus marchantiophytorum</name>
    <dbReference type="NCBI Taxonomy" id="1619310"/>
    <lineage>
        <taxon>Bacteria</taxon>
        <taxon>Bacillati</taxon>
        <taxon>Bacillota</taxon>
        <taxon>Bacilli</taxon>
        <taxon>Bacillales</taxon>
        <taxon>Paenibacillaceae</taxon>
        <taxon>Paenibacillus</taxon>
    </lineage>
</organism>
<evidence type="ECO:0000313" key="1">
    <source>
        <dbReference type="EMBL" id="GGI46493.1"/>
    </source>
</evidence>
<gene>
    <name evidence="1" type="ORF">GCM10008018_17370</name>
</gene>
<comment type="caution">
    <text evidence="1">The sequence shown here is derived from an EMBL/GenBank/DDBJ whole genome shotgun (WGS) entry which is preliminary data.</text>
</comment>
<protein>
    <submittedName>
        <fullName evidence="1">Uncharacterized protein</fullName>
    </submittedName>
</protein>
<sequence>MIPNVSFLTFSVRAFKIVDAQRGRDVPPHDQKNDIDALAAALRFFTADDLSVNHSCYYLQQGKRSFTKAGQSIFAANRRTDAEGAGRQFS</sequence>